<name>G2FEF4_9GAMM</name>
<evidence type="ECO:0000256" key="1">
    <source>
        <dbReference type="ARBA" id="ARBA00005417"/>
    </source>
</evidence>
<dbReference type="EMBL" id="AFZB01000009">
    <property type="protein sequence ID" value="EGW54723.1"/>
    <property type="molecule type" value="Genomic_DNA"/>
</dbReference>
<dbReference type="InterPro" id="IPR027417">
    <property type="entry name" value="P-loop_NTPase"/>
</dbReference>
<dbReference type="eggNOG" id="COG1131">
    <property type="taxonomic scope" value="Bacteria"/>
</dbReference>
<dbReference type="CDD" id="cd03230">
    <property type="entry name" value="ABC_DR_subfamily_A"/>
    <property type="match status" value="1"/>
</dbReference>
<reference evidence="6 7" key="1">
    <citation type="journal article" date="2011" name="ISME J.">
        <title>The endosymbionts of the deep-sea tubeworms Riftia pachyptila and Tevnia jerichonana share an identical physiology as revealed by proteogenomic analyses.</title>
        <authorList>
            <person name="Gardebrecht A."/>
            <person name="Markert S."/>
            <person name="Felbeck H."/>
            <person name="Thuermer A."/>
            <person name="Albrecht D."/>
            <person name="Wollherr A."/>
            <person name="Kabisch J."/>
            <person name="Lehmann R."/>
            <person name="Daniel R."/>
            <person name="Liesegang H."/>
            <person name="Hecker M."/>
            <person name="Sievert S.M."/>
            <person name="Schweder T."/>
        </authorList>
    </citation>
    <scope>NUCLEOTIDE SEQUENCE [LARGE SCALE GENOMIC DNA]</scope>
</reference>
<dbReference type="InterPro" id="IPR003439">
    <property type="entry name" value="ABC_transporter-like_ATP-bd"/>
</dbReference>
<sequence length="311" mass="34550">MRQMETLLTTHKLSREFGQKRALQRLNLQLQRGEVVGLLGPNGAGKSTAMRLISGALAPSHGRVTVAGFDMQQQPIEAKRRLGYLPERPPLHPEQRVDEYLYDCARLRGLTPQAAREALGNSKRRCGLESVGRRLIRNLSKGYQQRAGIAQAIIHAPDLIIFDEPTEGLDPAQIREVRELIRELAEQSAVLLSSHILSEVEACADRVTILQQGRAIYQGAIEPAQTPLLRLQLQQNPGNEALTQLPQIASVERLHTDYFRVQLSPKATAPELAAQIVQQGWGLRQLSEERLSLEQIYLEATSGRTSQGASE</sequence>
<dbReference type="Pfam" id="PF00005">
    <property type="entry name" value="ABC_tran"/>
    <property type="match status" value="1"/>
</dbReference>
<feature type="domain" description="ABC transporter" evidence="5">
    <location>
        <begin position="8"/>
        <end position="237"/>
    </location>
</feature>
<dbReference type="GO" id="GO:0005524">
    <property type="term" value="F:ATP binding"/>
    <property type="evidence" value="ECO:0007669"/>
    <property type="project" value="UniProtKB-KW"/>
</dbReference>
<dbReference type="PROSITE" id="PS50893">
    <property type="entry name" value="ABC_TRANSPORTER_2"/>
    <property type="match status" value="1"/>
</dbReference>
<evidence type="ECO:0000313" key="6">
    <source>
        <dbReference type="EMBL" id="EGW54723.1"/>
    </source>
</evidence>
<protein>
    <submittedName>
        <fullName evidence="6">ABC transporter related protein</fullName>
    </submittedName>
</protein>
<comment type="caution">
    <text evidence="6">The sequence shown here is derived from an EMBL/GenBank/DDBJ whole genome shotgun (WGS) entry which is preliminary data.</text>
</comment>
<accession>G2FEF4</accession>
<evidence type="ECO:0000256" key="2">
    <source>
        <dbReference type="ARBA" id="ARBA00022448"/>
    </source>
</evidence>
<evidence type="ECO:0000259" key="5">
    <source>
        <dbReference type="PROSITE" id="PS50893"/>
    </source>
</evidence>
<dbReference type="AlphaFoldDB" id="G2FEF4"/>
<dbReference type="PATRIC" id="fig|1049564.3.peg.1288"/>
<gene>
    <name evidence="6" type="ORF">TevJSym_ai00020</name>
</gene>
<dbReference type="GO" id="GO:0016887">
    <property type="term" value="F:ATP hydrolysis activity"/>
    <property type="evidence" value="ECO:0007669"/>
    <property type="project" value="InterPro"/>
</dbReference>
<dbReference type="Proteomes" id="UP000005167">
    <property type="component" value="Unassembled WGS sequence"/>
</dbReference>
<keyword evidence="7" id="KW-1185">Reference proteome</keyword>
<proteinExistence type="inferred from homology"/>
<dbReference type="Gene3D" id="3.40.50.300">
    <property type="entry name" value="P-loop containing nucleotide triphosphate hydrolases"/>
    <property type="match status" value="1"/>
</dbReference>
<keyword evidence="4" id="KW-0067">ATP-binding</keyword>
<evidence type="ECO:0000313" key="7">
    <source>
        <dbReference type="Proteomes" id="UP000005167"/>
    </source>
</evidence>
<dbReference type="InterPro" id="IPR003593">
    <property type="entry name" value="AAA+_ATPase"/>
</dbReference>
<evidence type="ECO:0000256" key="4">
    <source>
        <dbReference type="ARBA" id="ARBA00022840"/>
    </source>
</evidence>
<dbReference type="SUPFAM" id="SSF52540">
    <property type="entry name" value="P-loop containing nucleoside triphosphate hydrolases"/>
    <property type="match status" value="1"/>
</dbReference>
<keyword evidence="3" id="KW-0547">Nucleotide-binding</keyword>
<keyword evidence="2" id="KW-0813">Transport</keyword>
<organism evidence="6 7">
    <name type="scientific">endosymbiont of Tevnia jerichonana</name>
    <name type="common">vent Tica</name>
    <dbReference type="NCBI Taxonomy" id="1049564"/>
    <lineage>
        <taxon>Bacteria</taxon>
        <taxon>Pseudomonadati</taxon>
        <taxon>Pseudomonadota</taxon>
        <taxon>Gammaproteobacteria</taxon>
        <taxon>sulfur-oxidizing symbionts</taxon>
    </lineage>
</organism>
<dbReference type="PANTHER" id="PTHR43335:SF4">
    <property type="entry name" value="ABC TRANSPORTER, ATP-BINDING PROTEIN"/>
    <property type="match status" value="1"/>
</dbReference>
<dbReference type="PANTHER" id="PTHR43335">
    <property type="entry name" value="ABC TRANSPORTER, ATP-BINDING PROTEIN"/>
    <property type="match status" value="1"/>
</dbReference>
<dbReference type="SMART" id="SM00382">
    <property type="entry name" value="AAA"/>
    <property type="match status" value="1"/>
</dbReference>
<comment type="similarity">
    <text evidence="1">Belongs to the ABC transporter superfamily.</text>
</comment>
<evidence type="ECO:0000256" key="3">
    <source>
        <dbReference type="ARBA" id="ARBA00022741"/>
    </source>
</evidence>